<keyword evidence="2" id="KW-1185">Reference proteome</keyword>
<gene>
    <name evidence="1" type="ORF">DHETER_LOCUS5162</name>
</gene>
<evidence type="ECO:0000313" key="2">
    <source>
        <dbReference type="Proteomes" id="UP000789702"/>
    </source>
</evidence>
<protein>
    <submittedName>
        <fullName evidence="1">951_t:CDS:1</fullName>
    </submittedName>
</protein>
<sequence>MPLANSFEATLKFSTKQRDSFLFKNHIDHRALNLKHCDWISANSTENLLTIESPVKDVCLKIQCSQFELIVEKETIKPSKEIVAKVKDALSHYNPYNELMSVFEIYGKFLPKRVILGHKIYRVTCLIVDESLPDFKFKEGEWSSFDFMAKEYNDILSKWEKCMGLYGFDSSYFVSIDDKLIMKDQLDILSASLLI</sequence>
<proteinExistence type="predicted"/>
<dbReference type="EMBL" id="CAJVPU010005552">
    <property type="protein sequence ID" value="CAG8549490.1"/>
    <property type="molecule type" value="Genomic_DNA"/>
</dbReference>
<accession>A0ACA9LXA1</accession>
<organism evidence="1 2">
    <name type="scientific">Dentiscutata heterogama</name>
    <dbReference type="NCBI Taxonomy" id="1316150"/>
    <lineage>
        <taxon>Eukaryota</taxon>
        <taxon>Fungi</taxon>
        <taxon>Fungi incertae sedis</taxon>
        <taxon>Mucoromycota</taxon>
        <taxon>Glomeromycotina</taxon>
        <taxon>Glomeromycetes</taxon>
        <taxon>Diversisporales</taxon>
        <taxon>Gigasporaceae</taxon>
        <taxon>Dentiscutata</taxon>
    </lineage>
</organism>
<name>A0ACA9LXA1_9GLOM</name>
<comment type="caution">
    <text evidence="1">The sequence shown here is derived from an EMBL/GenBank/DDBJ whole genome shotgun (WGS) entry which is preliminary data.</text>
</comment>
<dbReference type="Proteomes" id="UP000789702">
    <property type="component" value="Unassembled WGS sequence"/>
</dbReference>
<reference evidence="1" key="1">
    <citation type="submission" date="2021-06" db="EMBL/GenBank/DDBJ databases">
        <authorList>
            <person name="Kallberg Y."/>
            <person name="Tangrot J."/>
            <person name="Rosling A."/>
        </authorList>
    </citation>
    <scope>NUCLEOTIDE SEQUENCE</scope>
    <source>
        <strain evidence="1">IL203A</strain>
    </source>
</reference>
<evidence type="ECO:0000313" key="1">
    <source>
        <dbReference type="EMBL" id="CAG8549490.1"/>
    </source>
</evidence>